<sequence length="919" mass="105707">MSQSRKQSGHHLSRKVGVIYGEPVFRNGKHVLREIHRGGRPQEEWDLDRERSRATFDSIASTRHEQFAPLGSTSCPNDDDDYSDGPYNLPPGQEAMLNSHKGGEYQYHNILASLLENKQPINNRTHCDRVEKQIESWNQQLPDLVVAYLAFMNRGTPINESNAEEWLLDTMDLNAAKTRLFFHPLGSPTINVSLVRHGFIGATPDAPTIAFSLHLFHVFRQFSRVCPRFSIDALSKGLQNIHWLPRHPHLEDQLRGAYDAYLSITREDDPKLVPAMLAAMDGNGSLKLVDTTIIAGKERSDSRHLPHPRWLETEQVDIFADEVKNAWKMKATSKPDVQESEDEDGNENDITWLNVNETKELTSCIDTCVDRWKAAGPDSQKKMFALFAVSGIFLAVCRHGHVLVICDMIRSGELMKYPLLVVNRLIELYGPDIGLGYDIMCAFFKTLMQSQKLRDKVTKSRLVGVVPAFHGHAHNCKCQTSWHPQYMQGVGLEDFEECERTFSLSNNLASTTHLSTPFHRRQAIQEHFFFHDHDKHFASANFIYQNYCQALKRLETDVPVFERACQKLNLTPEACETFLEEEREHFNKVFEEPPNEAQTRDYAELLQKLWNAKSQSEEAHKKWKALNTTAAHRLTKKEVQRIHTRNRTTQDRYNNILEEVLTFEDDHGIVTWWTPTCKEYINAQKGLQEQKYRHALEELERLVVQWLFELTRLGESRLGYAEHDKLSRALSSRAGAIRNALDRYNKLAEKLRPPRPTLTWHSIVQMAEVADFDILKNSHIDITQLAWTKPQNRQVMQLHFGIKQAKKEITHLNVEIRHLITYMIDDHADYWNLLSEPGTGVEQFDFDAHLRRELKYRTAIHTHMAERLLQTSQLVGFTGSLLLGQRIGHPCTSTVVASLPKWAGEVLGIQQAWSEESSL</sequence>
<organism evidence="1 2">
    <name type="scientific">Moniliophthora roreri</name>
    <name type="common">Frosty pod rot fungus</name>
    <name type="synonym">Monilia roreri</name>
    <dbReference type="NCBI Taxonomy" id="221103"/>
    <lineage>
        <taxon>Eukaryota</taxon>
        <taxon>Fungi</taxon>
        <taxon>Dikarya</taxon>
        <taxon>Basidiomycota</taxon>
        <taxon>Agaricomycotina</taxon>
        <taxon>Agaricomycetes</taxon>
        <taxon>Agaricomycetidae</taxon>
        <taxon>Agaricales</taxon>
        <taxon>Marasmiineae</taxon>
        <taxon>Marasmiaceae</taxon>
        <taxon>Moniliophthora</taxon>
    </lineage>
</organism>
<dbReference type="eggNOG" id="ENOG502SKEZ">
    <property type="taxonomic scope" value="Eukaryota"/>
</dbReference>
<protein>
    <recommendedName>
        <fullName evidence="3">CxC1-like cysteine cluster associated with KDZ transposases domain-containing protein</fullName>
    </recommendedName>
</protein>
<dbReference type="AlphaFoldDB" id="A0A0W0G406"/>
<evidence type="ECO:0000313" key="1">
    <source>
        <dbReference type="EMBL" id="KTB43303.1"/>
    </source>
</evidence>
<proteinExistence type="predicted"/>
<accession>A0A0W0G406</accession>
<dbReference type="PANTHER" id="PTHR33096:SF1">
    <property type="entry name" value="CXC1-LIKE CYSTEINE CLUSTER ASSOCIATED WITH KDZ TRANSPOSASES DOMAIN-CONTAINING PROTEIN"/>
    <property type="match status" value="1"/>
</dbReference>
<dbReference type="PANTHER" id="PTHR33096">
    <property type="entry name" value="CXC2 DOMAIN-CONTAINING PROTEIN"/>
    <property type="match status" value="1"/>
</dbReference>
<dbReference type="InterPro" id="IPR040521">
    <property type="entry name" value="KDZ"/>
</dbReference>
<comment type="caution">
    <text evidence="1">The sequence shown here is derived from an EMBL/GenBank/DDBJ whole genome shotgun (WGS) entry which is preliminary data.</text>
</comment>
<dbReference type="Proteomes" id="UP000054988">
    <property type="component" value="Unassembled WGS sequence"/>
</dbReference>
<reference evidence="1 2" key="1">
    <citation type="submission" date="2015-12" db="EMBL/GenBank/DDBJ databases">
        <title>Draft genome sequence of Moniliophthora roreri, the causal agent of frosty pod rot of cacao.</title>
        <authorList>
            <person name="Aime M.C."/>
            <person name="Diaz-Valderrama J.R."/>
            <person name="Kijpornyongpan T."/>
            <person name="Phillips-Mora W."/>
        </authorList>
    </citation>
    <scope>NUCLEOTIDE SEQUENCE [LARGE SCALE GENOMIC DNA]</scope>
    <source>
        <strain evidence="1 2">MCA 2952</strain>
    </source>
</reference>
<dbReference type="EMBL" id="LATX01001206">
    <property type="protein sequence ID" value="KTB43303.1"/>
    <property type="molecule type" value="Genomic_DNA"/>
</dbReference>
<dbReference type="Pfam" id="PF18758">
    <property type="entry name" value="KDZ"/>
    <property type="match status" value="1"/>
</dbReference>
<evidence type="ECO:0000313" key="2">
    <source>
        <dbReference type="Proteomes" id="UP000054988"/>
    </source>
</evidence>
<name>A0A0W0G406_MONRR</name>
<evidence type="ECO:0008006" key="3">
    <source>
        <dbReference type="Google" id="ProtNLM"/>
    </source>
</evidence>
<gene>
    <name evidence="1" type="ORF">WG66_4124</name>
</gene>